<dbReference type="GO" id="GO:0004106">
    <property type="term" value="F:chorismate mutase activity"/>
    <property type="evidence" value="ECO:0007669"/>
    <property type="project" value="InterPro"/>
</dbReference>
<sequence length="320" mass="31598">MSSTVQTVAHTVRVRSVTLGDGPVLVVAGAGGSPDGDRADGGPGPAGADVRWLAPRPGRAAAELAAARAGRDVPVLAEPATDADLPAVAAGADGVVVGAAWARDPARLAAAARLGLPVVLQRPPGADLAEWLELAARCAGAAGVALCEPGEGTAGEPPAADLGLAAAARERSGLPVLAAPGTRLAAATVAAGMDGLWLPAGAGEAEAAAAREAATLVGALLRPQSPATLASARGAIDRVDAALAVLLERRAALAGTVQRLKPVGGFAGRDAERERRLVAAMARRAPRLGEARLAPIMNAVIEAGLRLSEDAPAAGPRPRG</sequence>
<gene>
    <name evidence="3" type="ORF">Sru01_18580</name>
</gene>
<dbReference type="InterPro" id="IPR013785">
    <property type="entry name" value="Aldolase_TIM"/>
</dbReference>
<dbReference type="GO" id="GO:0046417">
    <property type="term" value="P:chorismate metabolic process"/>
    <property type="evidence" value="ECO:0007669"/>
    <property type="project" value="InterPro"/>
</dbReference>
<evidence type="ECO:0000313" key="3">
    <source>
        <dbReference type="EMBL" id="GII76876.1"/>
    </source>
</evidence>
<protein>
    <recommendedName>
        <fullName evidence="2">Chorismate mutase domain-containing protein</fullName>
    </recommendedName>
</protein>
<dbReference type="Gene3D" id="3.20.20.70">
    <property type="entry name" value="Aldolase class I"/>
    <property type="match status" value="1"/>
</dbReference>
<feature type="domain" description="Chorismate mutase" evidence="2">
    <location>
        <begin position="223"/>
        <end position="312"/>
    </location>
</feature>
<accession>A0A919R1W3</accession>
<dbReference type="Proteomes" id="UP000655287">
    <property type="component" value="Unassembled WGS sequence"/>
</dbReference>
<dbReference type="AlphaFoldDB" id="A0A919R1W3"/>
<dbReference type="SUPFAM" id="SSF48600">
    <property type="entry name" value="Chorismate mutase II"/>
    <property type="match status" value="1"/>
</dbReference>
<dbReference type="SMART" id="SM00830">
    <property type="entry name" value="CM_2"/>
    <property type="match status" value="1"/>
</dbReference>
<feature type="region of interest" description="Disordered" evidence="1">
    <location>
        <begin position="28"/>
        <end position="47"/>
    </location>
</feature>
<evidence type="ECO:0000256" key="1">
    <source>
        <dbReference type="SAM" id="MobiDB-lite"/>
    </source>
</evidence>
<dbReference type="InterPro" id="IPR002701">
    <property type="entry name" value="CM_II_prokaryot"/>
</dbReference>
<dbReference type="InterPro" id="IPR036979">
    <property type="entry name" value="CM_dom_sf"/>
</dbReference>
<dbReference type="PROSITE" id="PS51168">
    <property type="entry name" value="CHORISMATE_MUT_2"/>
    <property type="match status" value="1"/>
</dbReference>
<comment type="caution">
    <text evidence="3">The sequence shown here is derived from an EMBL/GenBank/DDBJ whole genome shotgun (WGS) entry which is preliminary data.</text>
</comment>
<organism evidence="3 4">
    <name type="scientific">Sphaerisporangium rufum</name>
    <dbReference type="NCBI Taxonomy" id="1381558"/>
    <lineage>
        <taxon>Bacteria</taxon>
        <taxon>Bacillati</taxon>
        <taxon>Actinomycetota</taxon>
        <taxon>Actinomycetes</taxon>
        <taxon>Streptosporangiales</taxon>
        <taxon>Streptosporangiaceae</taxon>
        <taxon>Sphaerisporangium</taxon>
    </lineage>
</organism>
<dbReference type="EMBL" id="BOOU01000030">
    <property type="protein sequence ID" value="GII76876.1"/>
    <property type="molecule type" value="Genomic_DNA"/>
</dbReference>
<keyword evidence="4" id="KW-1185">Reference proteome</keyword>
<name>A0A919R1W3_9ACTN</name>
<dbReference type="SUPFAM" id="SSF51569">
    <property type="entry name" value="Aldolase"/>
    <property type="match status" value="1"/>
</dbReference>
<evidence type="ECO:0000313" key="4">
    <source>
        <dbReference type="Proteomes" id="UP000655287"/>
    </source>
</evidence>
<evidence type="ECO:0000259" key="2">
    <source>
        <dbReference type="PROSITE" id="PS51168"/>
    </source>
</evidence>
<dbReference type="Pfam" id="PF01817">
    <property type="entry name" value="CM_2"/>
    <property type="match status" value="1"/>
</dbReference>
<dbReference type="Gene3D" id="1.20.59.10">
    <property type="entry name" value="Chorismate mutase"/>
    <property type="match status" value="1"/>
</dbReference>
<reference evidence="3" key="1">
    <citation type="submission" date="2021-01" db="EMBL/GenBank/DDBJ databases">
        <title>Whole genome shotgun sequence of Sphaerisporangium rufum NBRC 109079.</title>
        <authorList>
            <person name="Komaki H."/>
            <person name="Tamura T."/>
        </authorList>
    </citation>
    <scope>NUCLEOTIDE SEQUENCE</scope>
    <source>
        <strain evidence="3">NBRC 109079</strain>
    </source>
</reference>
<proteinExistence type="predicted"/>
<dbReference type="InterPro" id="IPR036263">
    <property type="entry name" value="Chorismate_II_sf"/>
</dbReference>